<evidence type="ECO:0000259" key="1">
    <source>
        <dbReference type="Pfam" id="PF20668"/>
    </source>
</evidence>
<dbReference type="InterPro" id="IPR049212">
    <property type="entry name" value="DUF6815"/>
</dbReference>
<proteinExistence type="predicted"/>
<evidence type="ECO:0000313" key="2">
    <source>
        <dbReference type="EMBL" id="RZT97839.1"/>
    </source>
</evidence>
<protein>
    <recommendedName>
        <fullName evidence="1">DUF6815 domain-containing protein</fullName>
    </recommendedName>
</protein>
<dbReference type="EMBL" id="SHKP01000006">
    <property type="protein sequence ID" value="RZT97839.1"/>
    <property type="molecule type" value="Genomic_DNA"/>
</dbReference>
<sequence>MGSPVPVFAILYPGDRTARDRSDPAASRFAALFDAFALAGVQVEPAVYHDDFCDEVEAQLLRLRGVLVWHNPVEGGRSRRMLDAMLQRVASAGVFVSAHPQTIIRMGTKDVLVATRDLPFGCDTHRVDSIDQLIVDLPRRLAQGPRVLKQHRGHSGIGVWRIAQEGADSFALQHAQRGSTEEHGPLSLVLERLAPYFAAGGHMVDQAWQRRLPEGMVRAYLVRDRVAGFGHQAVNALYPAAPGEPAPQPGPRLYSGPEDGRFQPLRRLLEGEWVDMLAGRLGIASDRLPVLWDADFLLGESSDPAQGRYVLCEINVSSVAPYPETANAEIVKAIKSVLAAS</sequence>
<keyword evidence="3" id="KW-1185">Reference proteome</keyword>
<dbReference type="Proteomes" id="UP000293671">
    <property type="component" value="Unassembled WGS sequence"/>
</dbReference>
<comment type="caution">
    <text evidence="2">The sequence shown here is derived from an EMBL/GenBank/DDBJ whole genome shotgun (WGS) entry which is preliminary data.</text>
</comment>
<evidence type="ECO:0000313" key="3">
    <source>
        <dbReference type="Proteomes" id="UP000293671"/>
    </source>
</evidence>
<dbReference type="RefSeq" id="WP_130432054.1">
    <property type="nucleotide sequence ID" value="NZ_SHKP01000006.1"/>
</dbReference>
<accession>A0A4Q7VNF4</accession>
<dbReference type="NCBIfam" id="NF033816">
    <property type="entry name" value="Cj0069_fam"/>
    <property type="match status" value="1"/>
</dbReference>
<organism evidence="2 3">
    <name type="scientific">Rivibacter subsaxonicus</name>
    <dbReference type="NCBI Taxonomy" id="457575"/>
    <lineage>
        <taxon>Bacteria</taxon>
        <taxon>Pseudomonadati</taxon>
        <taxon>Pseudomonadota</taxon>
        <taxon>Betaproteobacteria</taxon>
        <taxon>Burkholderiales</taxon>
        <taxon>Rivibacter</taxon>
    </lineage>
</organism>
<gene>
    <name evidence="2" type="ORF">EV670_2239</name>
</gene>
<feature type="domain" description="DUF6815" evidence="1">
    <location>
        <begin position="214"/>
        <end position="319"/>
    </location>
</feature>
<name>A0A4Q7VNF4_9BURK</name>
<dbReference type="OrthoDB" id="1404368at2"/>
<dbReference type="Pfam" id="PF20668">
    <property type="entry name" value="DUF6815"/>
    <property type="match status" value="1"/>
</dbReference>
<dbReference type="AlphaFoldDB" id="A0A4Q7VNF4"/>
<reference evidence="2 3" key="1">
    <citation type="submission" date="2019-02" db="EMBL/GenBank/DDBJ databases">
        <title>Genomic Encyclopedia of Type Strains, Phase IV (KMG-IV): sequencing the most valuable type-strain genomes for metagenomic binning, comparative biology and taxonomic classification.</title>
        <authorList>
            <person name="Goeker M."/>
        </authorList>
    </citation>
    <scope>NUCLEOTIDE SEQUENCE [LARGE SCALE GENOMIC DNA]</scope>
    <source>
        <strain evidence="2 3">DSM 19570</strain>
    </source>
</reference>